<gene>
    <name evidence="2" type="ordered locus">Os06g0682850</name>
    <name evidence="2" type="ORF">OSNPB_060682850</name>
</gene>
<keyword evidence="3" id="KW-1185">Reference proteome</keyword>
<reference evidence="2 3" key="2">
    <citation type="journal article" date="2013" name="Plant Cell Physiol.">
        <title>Rice Annotation Project Database (RAP-DB): an integrative and interactive database for rice genomics.</title>
        <authorList>
            <person name="Sakai H."/>
            <person name="Lee S.S."/>
            <person name="Tanaka T."/>
            <person name="Numa H."/>
            <person name="Kim J."/>
            <person name="Kawahara Y."/>
            <person name="Wakimoto H."/>
            <person name="Yang C.C."/>
            <person name="Iwamoto M."/>
            <person name="Abe T."/>
            <person name="Yamada Y."/>
            <person name="Muto A."/>
            <person name="Inokuchi H."/>
            <person name="Ikemura T."/>
            <person name="Matsumoto T."/>
            <person name="Sasaki T."/>
            <person name="Itoh T."/>
        </authorList>
    </citation>
    <scope>NUCLEOTIDE SEQUENCE [LARGE SCALE GENOMIC DNA]</scope>
    <source>
        <strain evidence="3">cv. Nipponbare</strain>
    </source>
</reference>
<feature type="non-terminal residue" evidence="2">
    <location>
        <position position="124"/>
    </location>
</feature>
<protein>
    <submittedName>
        <fullName evidence="2">Os06g0682850 protein</fullName>
    </submittedName>
</protein>
<dbReference type="InParanoid" id="A0A0P0X035"/>
<dbReference type="PaxDb" id="39947-A0A0P0X035"/>
<organism evidence="2 3">
    <name type="scientific">Oryza sativa subsp. japonica</name>
    <name type="common">Rice</name>
    <dbReference type="NCBI Taxonomy" id="39947"/>
    <lineage>
        <taxon>Eukaryota</taxon>
        <taxon>Viridiplantae</taxon>
        <taxon>Streptophyta</taxon>
        <taxon>Embryophyta</taxon>
        <taxon>Tracheophyta</taxon>
        <taxon>Spermatophyta</taxon>
        <taxon>Magnoliopsida</taxon>
        <taxon>Liliopsida</taxon>
        <taxon>Poales</taxon>
        <taxon>Poaceae</taxon>
        <taxon>BOP clade</taxon>
        <taxon>Oryzoideae</taxon>
        <taxon>Oryzeae</taxon>
        <taxon>Oryzinae</taxon>
        <taxon>Oryza</taxon>
        <taxon>Oryza sativa</taxon>
    </lineage>
</organism>
<name>A0A0P0X035_ORYSJ</name>
<dbReference type="Gramene" id="Os06t0682850-00">
    <property type="protein sequence ID" value="Os06t0682850-00"/>
    <property type="gene ID" value="Os06g0682850"/>
</dbReference>
<sequence>MRHPLQVVGWRKSLWEQLIWESETGKGRRERGCAHTRSTARRERGTRRRATELGVAVGEAAGGAVALALPPQRAQLRLVRRAAAGRTHHLPHLSFTNPTLLPRRRRRRRGGGGDETWRRPVGRR</sequence>
<evidence type="ECO:0000256" key="1">
    <source>
        <dbReference type="SAM" id="MobiDB-lite"/>
    </source>
</evidence>
<feature type="region of interest" description="Disordered" evidence="1">
    <location>
        <begin position="26"/>
        <end position="50"/>
    </location>
</feature>
<proteinExistence type="predicted"/>
<evidence type="ECO:0000313" key="2">
    <source>
        <dbReference type="EMBL" id="BAS99166.1"/>
    </source>
</evidence>
<accession>A0A0P0X035</accession>
<dbReference type="AlphaFoldDB" id="A0A0P0X035"/>
<dbReference type="Proteomes" id="UP000059680">
    <property type="component" value="Chromosome 6"/>
</dbReference>
<reference evidence="2 3" key="3">
    <citation type="journal article" date="2013" name="Rice">
        <title>Improvement of the Oryza sativa Nipponbare reference genome using next generation sequence and optical map data.</title>
        <authorList>
            <person name="Kawahara Y."/>
            <person name="de la Bastide M."/>
            <person name="Hamilton J.P."/>
            <person name="Kanamori H."/>
            <person name="McCombie W.R."/>
            <person name="Ouyang S."/>
            <person name="Schwartz D.C."/>
            <person name="Tanaka T."/>
            <person name="Wu J."/>
            <person name="Zhou S."/>
            <person name="Childs K.L."/>
            <person name="Davidson R.M."/>
            <person name="Lin H."/>
            <person name="Quesada-Ocampo L."/>
            <person name="Vaillancourt B."/>
            <person name="Sakai H."/>
            <person name="Lee S.S."/>
            <person name="Kim J."/>
            <person name="Numa H."/>
            <person name="Itoh T."/>
            <person name="Buell C.R."/>
            <person name="Matsumoto T."/>
        </authorList>
    </citation>
    <scope>NUCLEOTIDE SEQUENCE [LARGE SCALE GENOMIC DNA]</scope>
    <source>
        <strain evidence="3">cv. Nipponbare</strain>
    </source>
</reference>
<evidence type="ECO:0000313" key="3">
    <source>
        <dbReference type="Proteomes" id="UP000059680"/>
    </source>
</evidence>
<dbReference type="EMBL" id="AP014962">
    <property type="protein sequence ID" value="BAS99166.1"/>
    <property type="molecule type" value="Genomic_DNA"/>
</dbReference>
<reference evidence="3" key="1">
    <citation type="journal article" date="2005" name="Nature">
        <title>The map-based sequence of the rice genome.</title>
        <authorList>
            <consortium name="International rice genome sequencing project (IRGSP)"/>
            <person name="Matsumoto T."/>
            <person name="Wu J."/>
            <person name="Kanamori H."/>
            <person name="Katayose Y."/>
            <person name="Fujisawa M."/>
            <person name="Namiki N."/>
            <person name="Mizuno H."/>
            <person name="Yamamoto K."/>
            <person name="Antonio B.A."/>
            <person name="Baba T."/>
            <person name="Sakata K."/>
            <person name="Nagamura Y."/>
            <person name="Aoki H."/>
            <person name="Arikawa K."/>
            <person name="Arita K."/>
            <person name="Bito T."/>
            <person name="Chiden Y."/>
            <person name="Fujitsuka N."/>
            <person name="Fukunaka R."/>
            <person name="Hamada M."/>
            <person name="Harada C."/>
            <person name="Hayashi A."/>
            <person name="Hijishita S."/>
            <person name="Honda M."/>
            <person name="Hosokawa S."/>
            <person name="Ichikawa Y."/>
            <person name="Idonuma A."/>
            <person name="Iijima M."/>
            <person name="Ikeda M."/>
            <person name="Ikeno M."/>
            <person name="Ito K."/>
            <person name="Ito S."/>
            <person name="Ito T."/>
            <person name="Ito Y."/>
            <person name="Ito Y."/>
            <person name="Iwabuchi A."/>
            <person name="Kamiya K."/>
            <person name="Karasawa W."/>
            <person name="Kurita K."/>
            <person name="Katagiri S."/>
            <person name="Kikuta A."/>
            <person name="Kobayashi H."/>
            <person name="Kobayashi N."/>
            <person name="Machita K."/>
            <person name="Maehara T."/>
            <person name="Masukawa M."/>
            <person name="Mizubayashi T."/>
            <person name="Mukai Y."/>
            <person name="Nagasaki H."/>
            <person name="Nagata Y."/>
            <person name="Naito S."/>
            <person name="Nakashima M."/>
            <person name="Nakama Y."/>
            <person name="Nakamichi Y."/>
            <person name="Nakamura M."/>
            <person name="Meguro A."/>
            <person name="Negishi M."/>
            <person name="Ohta I."/>
            <person name="Ohta T."/>
            <person name="Okamoto M."/>
            <person name="Ono N."/>
            <person name="Saji S."/>
            <person name="Sakaguchi M."/>
            <person name="Sakai K."/>
            <person name="Shibata M."/>
            <person name="Shimokawa T."/>
            <person name="Song J."/>
            <person name="Takazaki Y."/>
            <person name="Terasawa K."/>
            <person name="Tsugane M."/>
            <person name="Tsuji K."/>
            <person name="Ueda S."/>
            <person name="Waki K."/>
            <person name="Yamagata H."/>
            <person name="Yamamoto M."/>
            <person name="Yamamoto S."/>
            <person name="Yamane H."/>
            <person name="Yoshiki S."/>
            <person name="Yoshihara R."/>
            <person name="Yukawa K."/>
            <person name="Zhong H."/>
            <person name="Yano M."/>
            <person name="Yuan Q."/>
            <person name="Ouyang S."/>
            <person name="Liu J."/>
            <person name="Jones K.M."/>
            <person name="Gansberger K."/>
            <person name="Moffat K."/>
            <person name="Hill J."/>
            <person name="Bera J."/>
            <person name="Fadrosh D."/>
            <person name="Jin S."/>
            <person name="Johri S."/>
            <person name="Kim M."/>
            <person name="Overton L."/>
            <person name="Reardon M."/>
            <person name="Tsitrin T."/>
            <person name="Vuong H."/>
            <person name="Weaver B."/>
            <person name="Ciecko A."/>
            <person name="Tallon L."/>
            <person name="Jackson J."/>
            <person name="Pai G."/>
            <person name="Aken S.V."/>
            <person name="Utterback T."/>
            <person name="Reidmuller S."/>
            <person name="Feldblyum T."/>
            <person name="Hsiao J."/>
            <person name="Zismann V."/>
            <person name="Iobst S."/>
            <person name="de Vazeille A.R."/>
            <person name="Buell C.R."/>
            <person name="Ying K."/>
            <person name="Li Y."/>
            <person name="Lu T."/>
            <person name="Huang Y."/>
            <person name="Zhao Q."/>
            <person name="Feng Q."/>
            <person name="Zhang L."/>
            <person name="Zhu J."/>
            <person name="Weng Q."/>
            <person name="Mu J."/>
            <person name="Lu Y."/>
            <person name="Fan D."/>
            <person name="Liu Y."/>
            <person name="Guan J."/>
            <person name="Zhang Y."/>
            <person name="Yu S."/>
            <person name="Liu X."/>
            <person name="Zhang Y."/>
            <person name="Hong G."/>
            <person name="Han B."/>
            <person name="Choisne N."/>
            <person name="Demange N."/>
            <person name="Orjeda G."/>
            <person name="Samain S."/>
            <person name="Cattolico L."/>
            <person name="Pelletier E."/>
            <person name="Couloux A."/>
            <person name="Segurens B."/>
            <person name="Wincker P."/>
            <person name="D'Hont A."/>
            <person name="Scarpelli C."/>
            <person name="Weissenbach J."/>
            <person name="Salanoubat M."/>
            <person name="Quetier F."/>
            <person name="Yu Y."/>
            <person name="Kim H.R."/>
            <person name="Rambo T."/>
            <person name="Currie J."/>
            <person name="Collura K."/>
            <person name="Luo M."/>
            <person name="Yang T."/>
            <person name="Ammiraju J.S.S."/>
            <person name="Engler F."/>
            <person name="Soderlund C."/>
            <person name="Wing R.A."/>
            <person name="Palmer L.E."/>
            <person name="de la Bastide M."/>
            <person name="Spiegel L."/>
            <person name="Nascimento L."/>
            <person name="Zutavern T."/>
            <person name="O'Shaughnessy A."/>
            <person name="Dike S."/>
            <person name="Dedhia N."/>
            <person name="Preston R."/>
            <person name="Balija V."/>
            <person name="McCombie W.R."/>
            <person name="Chow T."/>
            <person name="Chen H."/>
            <person name="Chung M."/>
            <person name="Chen C."/>
            <person name="Shaw J."/>
            <person name="Wu H."/>
            <person name="Hsiao K."/>
            <person name="Chao Y."/>
            <person name="Chu M."/>
            <person name="Cheng C."/>
            <person name="Hour A."/>
            <person name="Lee P."/>
            <person name="Lin S."/>
            <person name="Lin Y."/>
            <person name="Liou J."/>
            <person name="Liu S."/>
            <person name="Hsing Y."/>
            <person name="Raghuvanshi S."/>
            <person name="Mohanty A."/>
            <person name="Bharti A.K."/>
            <person name="Gaur A."/>
            <person name="Gupta V."/>
            <person name="Kumar D."/>
            <person name="Ravi V."/>
            <person name="Vij S."/>
            <person name="Kapur A."/>
            <person name="Khurana P."/>
            <person name="Khurana P."/>
            <person name="Khurana J.P."/>
            <person name="Tyagi A.K."/>
            <person name="Gaikwad K."/>
            <person name="Singh A."/>
            <person name="Dalal V."/>
            <person name="Srivastava S."/>
            <person name="Dixit A."/>
            <person name="Pal A.K."/>
            <person name="Ghazi I.A."/>
            <person name="Yadav M."/>
            <person name="Pandit A."/>
            <person name="Bhargava A."/>
            <person name="Sureshbabu K."/>
            <person name="Batra K."/>
            <person name="Sharma T.R."/>
            <person name="Mohapatra T."/>
            <person name="Singh N.K."/>
            <person name="Messing J."/>
            <person name="Nelson A.B."/>
            <person name="Fuks G."/>
            <person name="Kavchok S."/>
            <person name="Keizer G."/>
            <person name="Linton E."/>
            <person name="Llaca V."/>
            <person name="Song R."/>
            <person name="Tanyolac B."/>
            <person name="Young S."/>
            <person name="Ho-Il K."/>
            <person name="Hahn J.H."/>
            <person name="Sangsakoo G."/>
            <person name="Vanavichit A."/>
            <person name="de Mattos Luiz.A.T."/>
            <person name="Zimmer P.D."/>
            <person name="Malone G."/>
            <person name="Dellagostin O."/>
            <person name="de Oliveira A.C."/>
            <person name="Bevan M."/>
            <person name="Bancroft I."/>
            <person name="Minx P."/>
            <person name="Cordum H."/>
            <person name="Wilson R."/>
            <person name="Cheng Z."/>
            <person name="Jin W."/>
            <person name="Jiang J."/>
            <person name="Leong S.A."/>
            <person name="Iwama H."/>
            <person name="Gojobori T."/>
            <person name="Itoh T."/>
            <person name="Niimura Y."/>
            <person name="Fujii Y."/>
            <person name="Habara T."/>
            <person name="Sakai H."/>
            <person name="Sato Y."/>
            <person name="Wilson G."/>
            <person name="Kumar K."/>
            <person name="McCouch S."/>
            <person name="Juretic N."/>
            <person name="Hoen D."/>
            <person name="Wright S."/>
            <person name="Bruskiewich R."/>
            <person name="Bureau T."/>
            <person name="Miyao A."/>
            <person name="Hirochika H."/>
            <person name="Nishikawa T."/>
            <person name="Kadowaki K."/>
            <person name="Sugiura M."/>
            <person name="Burr B."/>
            <person name="Sasaki T."/>
        </authorList>
    </citation>
    <scope>NUCLEOTIDE SEQUENCE [LARGE SCALE GENOMIC DNA]</scope>
    <source>
        <strain evidence="3">cv. Nipponbare</strain>
    </source>
</reference>
<feature type="region of interest" description="Disordered" evidence="1">
    <location>
        <begin position="85"/>
        <end position="124"/>
    </location>
</feature>